<accession>A0A8H8R6K3</accession>
<dbReference type="OrthoDB" id="5414547at2759"/>
<dbReference type="GO" id="GO:0000172">
    <property type="term" value="C:ribonuclease MRP complex"/>
    <property type="evidence" value="ECO:0007669"/>
    <property type="project" value="InterPro"/>
</dbReference>
<dbReference type="GO" id="GO:0000294">
    <property type="term" value="P:nuclear-transcribed mRNA catabolic process, RNase MRP-dependent"/>
    <property type="evidence" value="ECO:0007669"/>
    <property type="project" value="TreeGrafter"/>
</dbReference>
<dbReference type="RefSeq" id="XP_031007413.1">
    <property type="nucleotide sequence ID" value="XM_031147327.1"/>
</dbReference>
<dbReference type="Pfam" id="PF20945">
    <property type="entry name" value="RMP1"/>
    <property type="match status" value="1"/>
</dbReference>
<keyword evidence="4" id="KW-1185">Reference proteome</keyword>
<dbReference type="CDD" id="cd22573">
    <property type="entry name" value="RMP1_RBD"/>
    <property type="match status" value="1"/>
</dbReference>
<gene>
    <name evidence="3" type="primary">SPAC323.08</name>
    <name evidence="3" type="ORF">LHYA1_G002350</name>
</gene>
<feature type="compositionally biased region" description="Basic residues" evidence="1">
    <location>
        <begin position="189"/>
        <end position="198"/>
    </location>
</feature>
<dbReference type="AlphaFoldDB" id="A0A8H8R6K3"/>
<protein>
    <submittedName>
        <fullName evidence="3">Ribonuclease MRP protein subunit rmp1</fullName>
    </submittedName>
</protein>
<dbReference type="GeneID" id="41982548"/>
<dbReference type="EMBL" id="QGMH01000028">
    <property type="protein sequence ID" value="TVY28625.1"/>
    <property type="molecule type" value="Genomic_DNA"/>
</dbReference>
<evidence type="ECO:0000256" key="1">
    <source>
        <dbReference type="SAM" id="MobiDB-lite"/>
    </source>
</evidence>
<dbReference type="InterPro" id="IPR047205">
    <property type="entry name" value="RMP1"/>
</dbReference>
<organism evidence="3 4">
    <name type="scientific">Lachnellula hyalina</name>
    <dbReference type="NCBI Taxonomy" id="1316788"/>
    <lineage>
        <taxon>Eukaryota</taxon>
        <taxon>Fungi</taxon>
        <taxon>Dikarya</taxon>
        <taxon>Ascomycota</taxon>
        <taxon>Pezizomycotina</taxon>
        <taxon>Leotiomycetes</taxon>
        <taxon>Helotiales</taxon>
        <taxon>Lachnaceae</taxon>
        <taxon>Lachnellula</taxon>
    </lineage>
</organism>
<dbReference type="GO" id="GO:0000466">
    <property type="term" value="P:maturation of 5.8S rRNA from tricistronic rRNA transcript (SSU-rRNA, 5.8S rRNA, LSU-rRNA)"/>
    <property type="evidence" value="ECO:0007669"/>
    <property type="project" value="TreeGrafter"/>
</dbReference>
<comment type="caution">
    <text evidence="3">The sequence shown here is derived from an EMBL/GenBank/DDBJ whole genome shotgun (WGS) entry which is preliminary data.</text>
</comment>
<evidence type="ECO:0000313" key="4">
    <source>
        <dbReference type="Proteomes" id="UP000431533"/>
    </source>
</evidence>
<dbReference type="Proteomes" id="UP000431533">
    <property type="component" value="Unassembled WGS sequence"/>
</dbReference>
<evidence type="ECO:0000259" key="2">
    <source>
        <dbReference type="Pfam" id="PF20945"/>
    </source>
</evidence>
<dbReference type="PANTHER" id="PTHR37792:SF1">
    <property type="entry name" value="RIBONUCLEASE MRP PROTEIN SUBUNIT RMP1"/>
    <property type="match status" value="1"/>
</dbReference>
<dbReference type="PANTHER" id="PTHR37792">
    <property type="entry name" value="RIBONUCLEASE MRP PROTEIN SUBUNIT RMP1"/>
    <property type="match status" value="1"/>
</dbReference>
<reference evidence="3 4" key="1">
    <citation type="submission" date="2018-05" db="EMBL/GenBank/DDBJ databases">
        <title>Genome sequencing and assembly of the regulated plant pathogen Lachnellula willkommii and related sister species for the development of diagnostic species identification markers.</title>
        <authorList>
            <person name="Giroux E."/>
            <person name="Bilodeau G."/>
        </authorList>
    </citation>
    <scope>NUCLEOTIDE SEQUENCE [LARGE SCALE GENOMIC DNA]</scope>
    <source>
        <strain evidence="3 4">CBS 185.66</strain>
    </source>
</reference>
<feature type="domain" description="RNase MRP protein 1 RNA binding" evidence="2">
    <location>
        <begin position="15"/>
        <end position="114"/>
    </location>
</feature>
<dbReference type="GO" id="GO:0042134">
    <property type="term" value="F:rRNA primary transcript binding"/>
    <property type="evidence" value="ECO:0007669"/>
    <property type="project" value="InterPro"/>
</dbReference>
<name>A0A8H8R6K3_9HELO</name>
<evidence type="ECO:0000313" key="3">
    <source>
        <dbReference type="EMBL" id="TVY28625.1"/>
    </source>
</evidence>
<feature type="region of interest" description="Disordered" evidence="1">
    <location>
        <begin position="185"/>
        <end position="236"/>
    </location>
</feature>
<sequence>MPINAKTELTNLSTILTLFHHRNKNQHRLAKWYKSLSILHRQIPKLLSSLETYHAARELKEKSKYTTEAREKLVERVEFMGRWVLGRCYLAFSTLVADNQYAALGLLLVGVLARLRTVVKMLGKELGVEIEMGEIEKSVSEGIEEVLEMKEGGDDFGEVISRGAIEVGVGGNVVEALDEDQVEEPALRMSKKEKKRRKQVEEVKVGNEVVDSTSSKRPKKKRKKGDAFDDLFSSLV</sequence>
<proteinExistence type="predicted"/>
<dbReference type="InterPro" id="IPR047204">
    <property type="entry name" value="RMP1_RBD"/>
</dbReference>